<keyword evidence="1" id="KW-0732">Signal</keyword>
<feature type="chain" id="PRO_5022918843" evidence="1">
    <location>
        <begin position="24"/>
        <end position="1729"/>
    </location>
</feature>
<evidence type="ECO:0000256" key="1">
    <source>
        <dbReference type="SAM" id="SignalP"/>
    </source>
</evidence>
<reference evidence="2 3" key="1">
    <citation type="submission" date="2019-02" db="EMBL/GenBank/DDBJ databases">
        <title>Deep-cultivation of Planctomycetes and their phenomic and genomic characterization uncovers novel biology.</title>
        <authorList>
            <person name="Wiegand S."/>
            <person name="Jogler M."/>
            <person name="Boedeker C."/>
            <person name="Pinto D."/>
            <person name="Vollmers J."/>
            <person name="Rivas-Marin E."/>
            <person name="Kohn T."/>
            <person name="Peeters S.H."/>
            <person name="Heuer A."/>
            <person name="Rast P."/>
            <person name="Oberbeckmann S."/>
            <person name="Bunk B."/>
            <person name="Jeske O."/>
            <person name="Meyerdierks A."/>
            <person name="Storesund J.E."/>
            <person name="Kallscheuer N."/>
            <person name="Luecker S."/>
            <person name="Lage O.M."/>
            <person name="Pohl T."/>
            <person name="Merkel B.J."/>
            <person name="Hornburger P."/>
            <person name="Mueller R.-W."/>
            <person name="Bruemmer F."/>
            <person name="Labrenz M."/>
            <person name="Spormann A.M."/>
            <person name="Op Den Camp H."/>
            <person name="Overmann J."/>
            <person name="Amann R."/>
            <person name="Jetten M.S.M."/>
            <person name="Mascher T."/>
            <person name="Medema M.H."/>
            <person name="Devos D.P."/>
            <person name="Kaster A.-K."/>
            <person name="Ovreas L."/>
            <person name="Rohde M."/>
            <person name="Galperin M.Y."/>
            <person name="Jogler C."/>
        </authorList>
    </citation>
    <scope>NUCLEOTIDE SEQUENCE [LARGE SCALE GENOMIC DNA]</scope>
    <source>
        <strain evidence="2 3">Pla100</strain>
    </source>
</reference>
<dbReference type="Proteomes" id="UP000316213">
    <property type="component" value="Unassembled WGS sequence"/>
</dbReference>
<dbReference type="InterPro" id="IPR011041">
    <property type="entry name" value="Quinoprot_gluc/sorb_DH_b-prop"/>
</dbReference>
<dbReference type="SUPFAM" id="SSF49344">
    <property type="entry name" value="CBD9-like"/>
    <property type="match status" value="1"/>
</dbReference>
<organism evidence="2 3">
    <name type="scientific">Neorhodopirellula pilleata</name>
    <dbReference type="NCBI Taxonomy" id="2714738"/>
    <lineage>
        <taxon>Bacteria</taxon>
        <taxon>Pseudomonadati</taxon>
        <taxon>Planctomycetota</taxon>
        <taxon>Planctomycetia</taxon>
        <taxon>Pirellulales</taxon>
        <taxon>Pirellulaceae</taxon>
        <taxon>Neorhodopirellula</taxon>
    </lineage>
</organism>
<gene>
    <name evidence="2" type="ORF">Pla100_13830</name>
</gene>
<accession>A0A5C6AQ36</accession>
<feature type="signal peptide" evidence="1">
    <location>
        <begin position="1"/>
        <end position="23"/>
    </location>
</feature>
<dbReference type="RefSeq" id="WP_146576911.1">
    <property type="nucleotide sequence ID" value="NZ_SJPM01000002.1"/>
</dbReference>
<proteinExistence type="predicted"/>
<dbReference type="SUPFAM" id="SSF50952">
    <property type="entry name" value="Soluble quinoprotein glucose dehydrogenase"/>
    <property type="match status" value="1"/>
</dbReference>
<evidence type="ECO:0000313" key="2">
    <source>
        <dbReference type="EMBL" id="TWU01648.1"/>
    </source>
</evidence>
<dbReference type="InterPro" id="IPR011042">
    <property type="entry name" value="6-blade_b-propeller_TolB-like"/>
</dbReference>
<name>A0A5C6AQ36_9BACT</name>
<keyword evidence="3" id="KW-1185">Reference proteome</keyword>
<dbReference type="SUPFAM" id="SSF63829">
    <property type="entry name" value="Calcium-dependent phosphotriesterase"/>
    <property type="match status" value="2"/>
</dbReference>
<dbReference type="OrthoDB" id="9799230at2"/>
<dbReference type="EMBL" id="SJPM01000002">
    <property type="protein sequence ID" value="TWU01648.1"/>
    <property type="molecule type" value="Genomic_DNA"/>
</dbReference>
<sequence precursor="true">MKINSILWRVVTLLFASTGMSYADELAFCGVLGNSGEHGKSLVSFRGPPSAGMGPVLDDDMTLWERGGAMQLNRYKLDGRLVASYPLPESSDRNDQMTRVGNTLLMNIRKTLYSLAIDAPAGSHPERRISDVEVMSSSSFGGRVVLYEKNRDQLVWYDATSGERTNIAQPGFHVVALEVDDTGTVFAFGGGEVHAWRDAQPVIGFPKDFHGERPQKIGRYWYTHGWHGTIHRMNDRFEPSPGVVMGGASGSFIGYLPQSVDITNGRGLVHVRDDLFAVSGLDGVVQILRWNDQQQRFESARRLGALANLTGVAIDSSGNIWTPRGSWRWNDSCEAPHTLGDKQPDVHAQPVILNGQSLCLLKKHYQYVQLAHGACVDANGWSHLETDGIQGFELAESVTGAAAISKDNGLSLVVVQRNGNALEIGITEDGRLRSTPKNVAIEDLNNCTSLAWLDSRLYAADDGEVVAYERADESSWKVVSRVAKYDGETYIHSDGARLVVSDSAGGAVRVFDSSLSEVAKFVDLETPTHVAISGDRLVVYEAGRQRLLKLELAQRTDDALMPSVKQFTSLESQHQHHLETDFQDFGRPGGIPLAVAVTPSADGLEVSIRTRSQPNSKVQLGTANDDQAFLLTGAKTNSNDGQFDFHLPAGDWSRFRLAVAVTFPEQQERFGFLDHRAIHAPFSNDPADWAPFDWQSYREQVDATRQQIRITFDQPTEGKTTLVIENEAGERVRNLVSGRSFTAGKHTVIWDGLDERQRLVAPGRYHWRGITHPGIEPVYKMCFANGDESTVAAWGPNHSTLHHVAANDHLVFFAAPVTEGGWALLALDTEGRFVQGYDHLHGYGIQHNAIAVDDQYLYCAQDGFTWGGTKDVDLGSDTWTATWKLTIVRYDIESGKLVEFPGKRRAVEVDEMLVGPGSNHTDLDEFNLAGLAIRDGKLYLGSRDEQAVIVLDAETGERLDSIAMPGVRHLASGNEVYAATDRSVVRLRDQRQVIDAAAMDLAGITIAPNGDILISDTNSHQIHRYTTDGKRVDTIGTPGGPYKGAYDPTRMVNPAGLVFGPGGKLWVTEKRWNPKRVLAWDIDQKKVVFEKFGMPHYGGDGSGFDPENPRRWIGLGCFWDVDIERGTARPTHILSKEEGHFGKYHPHSYLFFREAGRTFLCARGKIALISEVLPNGTLHDLAAIAGTHHFAYGCQWEPPKEYIDAFYAKWPDKRAREKPGRKGEGKPWSQRGMGVVWVDRNGDGKTQQEEFDFCGDDLEFAGGAWGHLQTSLTLTLPVVEKDQVKIVSLRPNGLLANGVPDYPTLNEAITQAQPIDMTPGYKRSGVATVVDRFGRLIFNSDPEINAYPTENLSTDIPTRQSFSSLWTYPNQWSDVHGSHNAPLPEPGVMQGTLGILGRASLDEQSDVIFFNGNHGRCFLMSTDGLYLDETFVDVRVSYQRNEYRLGGEIFGGSFGRSATDGTYYVQIGHGPYRIYELSGLNQARRISGTIDVRKEQILMAQQQNLRRVEEQQPAKKVNIPGTVRWDKSGKFPVEIELNSDATHLHLRYRVQDRSPWINNGRDWTKLFATGDSVDLQIGTNPQASPKRIGPVEGDKRLLLAPFEGRVIAVLYEHRKPGGKNPIEFTSPWRGETVDHVQQLSGVTITIDTHSAGYEVNASVPLSDLGLNVSNDSTYRADFGVTYGDAEGTDTNLRSYWSNQSTGLVDDIPGEIMLSPNLWGDLRFAVPSVK</sequence>
<protein>
    <submittedName>
        <fullName evidence="2">NHL repeat protein</fullName>
    </submittedName>
</protein>
<dbReference type="Gene3D" id="2.120.10.30">
    <property type="entry name" value="TolB, C-terminal domain"/>
    <property type="match status" value="1"/>
</dbReference>
<comment type="caution">
    <text evidence="2">The sequence shown here is derived from an EMBL/GenBank/DDBJ whole genome shotgun (WGS) entry which is preliminary data.</text>
</comment>
<evidence type="ECO:0000313" key="3">
    <source>
        <dbReference type="Proteomes" id="UP000316213"/>
    </source>
</evidence>
<dbReference type="Gene3D" id="2.60.40.1190">
    <property type="match status" value="1"/>
</dbReference>
<dbReference type="Gene3D" id="2.60.40.4070">
    <property type="match status" value="1"/>
</dbReference>